<dbReference type="AlphaFoldDB" id="A0A6G0ZQ12"/>
<evidence type="ECO:0000313" key="2">
    <source>
        <dbReference type="Proteomes" id="UP000478052"/>
    </source>
</evidence>
<comment type="caution">
    <text evidence="1">The sequence shown here is derived from an EMBL/GenBank/DDBJ whole genome shotgun (WGS) entry which is preliminary data.</text>
</comment>
<evidence type="ECO:0000313" key="1">
    <source>
        <dbReference type="EMBL" id="KAF0773384.1"/>
    </source>
</evidence>
<dbReference type="Proteomes" id="UP000478052">
    <property type="component" value="Unassembled WGS sequence"/>
</dbReference>
<sequence>MQVRIKHVVCIRHDLLYIGTSHIHRHSRLVDNYDYNDNEENRFVSRCLSATLMEKVSSAESNFGLVTTIPHTHTNTFTLT</sequence>
<accession>A0A6G0ZQ12</accession>
<organism evidence="1 2">
    <name type="scientific">Aphis craccivora</name>
    <name type="common">Cowpea aphid</name>
    <dbReference type="NCBI Taxonomy" id="307492"/>
    <lineage>
        <taxon>Eukaryota</taxon>
        <taxon>Metazoa</taxon>
        <taxon>Ecdysozoa</taxon>
        <taxon>Arthropoda</taxon>
        <taxon>Hexapoda</taxon>
        <taxon>Insecta</taxon>
        <taxon>Pterygota</taxon>
        <taxon>Neoptera</taxon>
        <taxon>Paraneoptera</taxon>
        <taxon>Hemiptera</taxon>
        <taxon>Sternorrhyncha</taxon>
        <taxon>Aphidomorpha</taxon>
        <taxon>Aphidoidea</taxon>
        <taxon>Aphididae</taxon>
        <taxon>Aphidini</taxon>
        <taxon>Aphis</taxon>
        <taxon>Aphis</taxon>
    </lineage>
</organism>
<gene>
    <name evidence="1" type="ORF">FWK35_00003694</name>
</gene>
<name>A0A6G0ZQ12_APHCR</name>
<reference evidence="1 2" key="1">
    <citation type="submission" date="2019-08" db="EMBL/GenBank/DDBJ databases">
        <title>Whole genome of Aphis craccivora.</title>
        <authorList>
            <person name="Voronova N.V."/>
            <person name="Shulinski R.S."/>
            <person name="Bandarenka Y.V."/>
            <person name="Zhorov D.G."/>
            <person name="Warner D."/>
        </authorList>
    </citation>
    <scope>NUCLEOTIDE SEQUENCE [LARGE SCALE GENOMIC DNA]</scope>
    <source>
        <strain evidence="1">180601</strain>
        <tissue evidence="1">Whole Body</tissue>
    </source>
</reference>
<keyword evidence="2" id="KW-1185">Reference proteome</keyword>
<protein>
    <submittedName>
        <fullName evidence="1">Uncharacterized protein</fullName>
    </submittedName>
</protein>
<proteinExistence type="predicted"/>
<dbReference type="EMBL" id="VUJU01000066">
    <property type="protein sequence ID" value="KAF0773384.1"/>
    <property type="molecule type" value="Genomic_DNA"/>
</dbReference>